<gene>
    <name evidence="2" type="ORF">SAMN05443999_101170</name>
</gene>
<accession>A0A1H7FWA2</accession>
<protein>
    <submittedName>
        <fullName evidence="2">Porin</fullName>
    </submittedName>
</protein>
<evidence type="ECO:0000259" key="1">
    <source>
        <dbReference type="Pfam" id="PF13609"/>
    </source>
</evidence>
<dbReference type="Gene3D" id="2.40.160.10">
    <property type="entry name" value="Porin"/>
    <property type="match status" value="1"/>
</dbReference>
<dbReference type="InterPro" id="IPR023614">
    <property type="entry name" value="Porin_dom_sf"/>
</dbReference>
<dbReference type="SUPFAM" id="SSF56935">
    <property type="entry name" value="Porins"/>
    <property type="match status" value="1"/>
</dbReference>
<name>A0A1H7FWA2_9RHOB</name>
<evidence type="ECO:0000313" key="3">
    <source>
        <dbReference type="Proteomes" id="UP000199582"/>
    </source>
</evidence>
<dbReference type="Pfam" id="PF13609">
    <property type="entry name" value="Porin_4"/>
    <property type="match status" value="1"/>
</dbReference>
<dbReference type="Proteomes" id="UP000199582">
    <property type="component" value="Unassembled WGS sequence"/>
</dbReference>
<reference evidence="2 3" key="1">
    <citation type="submission" date="2016-10" db="EMBL/GenBank/DDBJ databases">
        <authorList>
            <person name="de Groot N.N."/>
        </authorList>
    </citation>
    <scope>NUCLEOTIDE SEQUENCE [LARGE SCALE GENOMIC DNA]</scope>
    <source>
        <strain evidence="2 3">DSM 100674</strain>
    </source>
</reference>
<dbReference type="InterPro" id="IPR033900">
    <property type="entry name" value="Gram_neg_porin_domain"/>
</dbReference>
<dbReference type="GO" id="GO:0015288">
    <property type="term" value="F:porin activity"/>
    <property type="evidence" value="ECO:0007669"/>
    <property type="project" value="InterPro"/>
</dbReference>
<proteinExistence type="predicted"/>
<keyword evidence="3" id="KW-1185">Reference proteome</keyword>
<dbReference type="AlphaFoldDB" id="A0A1H7FWA2"/>
<sequence length="366" mass="37608">MKWGGFHNSHVGYVDHSSSTAAQAGADFDGVDVYTNAEIHFLPSITLDNGLTFGVDVQYEAKTNGGAIVDESFMFIKGDTLGKIELGNENSAGYKLSVAAPQVGGGIGINSPSISGFVPISTGAGGNLPWLFRDAGISSYTEVLANNDVPRISYYTPSFNGLTVGVSYAASSNTGGGSGVNAGNNFGVNRNVGTNDIFDIGVNYSQSFNGVDLALSARWGTASNDTGLAGTSDPEVWAIGGTIGVAGFTFGGSYAENDNGGLRAFDSEGWSLGATYDIAGPWAIGFDTYQGEYKGVGNGDKAEYEAYQLVASRTLGAGVRWGVYAAYIEGTVNANAGATFVDGLGNNNANTSTEGTVIGTSIGLSF</sequence>
<evidence type="ECO:0000313" key="2">
    <source>
        <dbReference type="EMBL" id="SEK30191.1"/>
    </source>
</evidence>
<dbReference type="EMBL" id="FOAG01000001">
    <property type="protein sequence ID" value="SEK30191.1"/>
    <property type="molecule type" value="Genomic_DNA"/>
</dbReference>
<dbReference type="GO" id="GO:0016020">
    <property type="term" value="C:membrane"/>
    <property type="evidence" value="ECO:0007669"/>
    <property type="project" value="InterPro"/>
</dbReference>
<feature type="domain" description="Porin" evidence="1">
    <location>
        <begin position="2"/>
        <end position="330"/>
    </location>
</feature>
<dbReference type="STRING" id="1287727.SAMN05443999_101170"/>
<organism evidence="2 3">
    <name type="scientific">Roseovarius azorensis</name>
    <dbReference type="NCBI Taxonomy" id="1287727"/>
    <lineage>
        <taxon>Bacteria</taxon>
        <taxon>Pseudomonadati</taxon>
        <taxon>Pseudomonadota</taxon>
        <taxon>Alphaproteobacteria</taxon>
        <taxon>Rhodobacterales</taxon>
        <taxon>Roseobacteraceae</taxon>
        <taxon>Roseovarius</taxon>
    </lineage>
</organism>